<gene>
    <name evidence="1" type="ORF">F4554_000630</name>
</gene>
<dbReference type="AlphaFoldDB" id="A0A852Z807"/>
<accession>A0A852Z807</accession>
<dbReference type="Pfam" id="PF04978">
    <property type="entry name" value="MST"/>
    <property type="match status" value="1"/>
</dbReference>
<evidence type="ECO:0000313" key="1">
    <source>
        <dbReference type="EMBL" id="NYH87992.1"/>
    </source>
</evidence>
<comment type="caution">
    <text evidence="1">The sequence shown here is derived from an EMBL/GenBank/DDBJ whole genome shotgun (WGS) entry which is preliminary data.</text>
</comment>
<dbReference type="RefSeq" id="WP_179785966.1">
    <property type="nucleotide sequence ID" value="NZ_BAAARR010000004.1"/>
</dbReference>
<sequence length="179" mass="20421">MDWRDLPFDDLQQGNEVDTLCWALQRVHQQFAWKTGGLDAEQLRQQHVPSTMTLAGLIKHLASVEECWTAAAAGREPELPWDTAKVEEDWDWHSAVDDDPEDLYALWYGVVGRTVPEWRELGRADGLDAGVHRGEWEGKPYIVSRRRMLLDVLEENLMHTGHADVLREAVDGLRGNGPR</sequence>
<dbReference type="SUPFAM" id="SSF109854">
    <property type="entry name" value="DinB/YfiT-like putative metalloenzymes"/>
    <property type="match status" value="1"/>
</dbReference>
<evidence type="ECO:0008006" key="3">
    <source>
        <dbReference type="Google" id="ProtNLM"/>
    </source>
</evidence>
<dbReference type="InterPro" id="IPR034660">
    <property type="entry name" value="DinB/YfiT-like"/>
</dbReference>
<reference evidence="1 2" key="1">
    <citation type="submission" date="2020-07" db="EMBL/GenBank/DDBJ databases">
        <title>Sequencing the genomes of 1000 actinobacteria strains.</title>
        <authorList>
            <person name="Klenk H.-P."/>
        </authorList>
    </citation>
    <scope>NUCLEOTIDE SEQUENCE [LARGE SCALE GENOMIC DNA]</scope>
    <source>
        <strain evidence="1 2">DSM 18448</strain>
    </source>
</reference>
<dbReference type="EMBL" id="JACBZH010000001">
    <property type="protein sequence ID" value="NYH87992.1"/>
    <property type="molecule type" value="Genomic_DNA"/>
</dbReference>
<dbReference type="Proteomes" id="UP000579605">
    <property type="component" value="Unassembled WGS sequence"/>
</dbReference>
<dbReference type="Gene3D" id="1.20.120.450">
    <property type="entry name" value="dinb family like domain"/>
    <property type="match status" value="1"/>
</dbReference>
<name>A0A852Z807_9ACTN</name>
<dbReference type="InterPro" id="IPR007061">
    <property type="entry name" value="MST-like"/>
</dbReference>
<proteinExistence type="predicted"/>
<protein>
    <recommendedName>
        <fullName evidence="3">DinB superfamily protein</fullName>
    </recommendedName>
</protein>
<organism evidence="1 2">
    <name type="scientific">Actinopolymorpha rutila</name>
    <dbReference type="NCBI Taxonomy" id="446787"/>
    <lineage>
        <taxon>Bacteria</taxon>
        <taxon>Bacillati</taxon>
        <taxon>Actinomycetota</taxon>
        <taxon>Actinomycetes</taxon>
        <taxon>Propionibacteriales</taxon>
        <taxon>Actinopolymorphaceae</taxon>
        <taxon>Actinopolymorpha</taxon>
    </lineage>
</organism>
<keyword evidence="2" id="KW-1185">Reference proteome</keyword>
<evidence type="ECO:0000313" key="2">
    <source>
        <dbReference type="Proteomes" id="UP000579605"/>
    </source>
</evidence>